<feature type="signal peptide" evidence="3">
    <location>
        <begin position="1"/>
        <end position="23"/>
    </location>
</feature>
<keyword evidence="2" id="KW-0472">Membrane</keyword>
<keyword evidence="2" id="KW-0812">Transmembrane</keyword>
<keyword evidence="3" id="KW-0732">Signal</keyword>
<proteinExistence type="inferred from homology"/>
<dbReference type="InterPro" id="IPR036423">
    <property type="entry name" value="SOD-like_Cu/Zn_dom_sf"/>
</dbReference>
<name>A0ABP7CRS2_9ACTN</name>
<dbReference type="Proteomes" id="UP001500051">
    <property type="component" value="Unassembled WGS sequence"/>
</dbReference>
<comment type="caution">
    <text evidence="4">The sequence shown here is derived from an EMBL/GenBank/DDBJ whole genome shotgun (WGS) entry which is preliminary data.</text>
</comment>
<sequence>MKIRTWLLPAAALAVLCVPTVAAADTTVRARLVELNGSGASGTVTLTATDDGGLKVAIRSRGLVPNQPHPQHVHGSGSAGKHFMCPTLEKNDTDQDGVLTNEEATGEYGVIFLALTTRGGATPEDGLDVARMPVADASGRLDYERTFAPGAVPDGLIDNLSSLHVVQHGIDVNDNDKYDVEALGVSTFAENLGVPGVPEEATNPASCGVVQGAGAADHSRGGPEMGGTPVADQGTVLAASGAVLVAAAAALGWARASRRRSVR</sequence>
<evidence type="ECO:0000313" key="5">
    <source>
        <dbReference type="Proteomes" id="UP001500051"/>
    </source>
</evidence>
<feature type="chain" id="PRO_5045352530" description="CHRD domain-containing protein" evidence="3">
    <location>
        <begin position="24"/>
        <end position="263"/>
    </location>
</feature>
<evidence type="ECO:0000256" key="2">
    <source>
        <dbReference type="SAM" id="Phobius"/>
    </source>
</evidence>
<accession>A0ABP7CRS2</accession>
<dbReference type="EMBL" id="BAAAYX010000002">
    <property type="protein sequence ID" value="GAA3695306.1"/>
    <property type="molecule type" value="Genomic_DNA"/>
</dbReference>
<reference evidence="5" key="1">
    <citation type="journal article" date="2019" name="Int. J. Syst. Evol. Microbiol.">
        <title>The Global Catalogue of Microorganisms (GCM) 10K type strain sequencing project: providing services to taxonomists for standard genome sequencing and annotation.</title>
        <authorList>
            <consortium name="The Broad Institute Genomics Platform"/>
            <consortium name="The Broad Institute Genome Sequencing Center for Infectious Disease"/>
            <person name="Wu L."/>
            <person name="Ma J."/>
        </authorList>
    </citation>
    <scope>NUCLEOTIDE SEQUENCE [LARGE SCALE GENOMIC DNA]</scope>
    <source>
        <strain evidence="5">JCM 16548</strain>
    </source>
</reference>
<protein>
    <recommendedName>
        <fullName evidence="6">CHRD domain-containing protein</fullName>
    </recommendedName>
</protein>
<dbReference type="SUPFAM" id="SSF49329">
    <property type="entry name" value="Cu,Zn superoxide dismutase-like"/>
    <property type="match status" value="1"/>
</dbReference>
<organism evidence="4 5">
    <name type="scientific">Microlunatus aurantiacus</name>
    <dbReference type="NCBI Taxonomy" id="446786"/>
    <lineage>
        <taxon>Bacteria</taxon>
        <taxon>Bacillati</taxon>
        <taxon>Actinomycetota</taxon>
        <taxon>Actinomycetes</taxon>
        <taxon>Propionibacteriales</taxon>
        <taxon>Propionibacteriaceae</taxon>
        <taxon>Microlunatus</taxon>
    </lineage>
</organism>
<evidence type="ECO:0000256" key="1">
    <source>
        <dbReference type="ARBA" id="ARBA00010457"/>
    </source>
</evidence>
<dbReference type="RefSeq" id="WP_344811059.1">
    <property type="nucleotide sequence ID" value="NZ_BAAAYX010000002.1"/>
</dbReference>
<keyword evidence="2" id="KW-1133">Transmembrane helix</keyword>
<feature type="transmembrane region" description="Helical" evidence="2">
    <location>
        <begin position="235"/>
        <end position="254"/>
    </location>
</feature>
<comment type="similarity">
    <text evidence="1">Belongs to the Cu-Zn superoxide dismutase family.</text>
</comment>
<dbReference type="Gene3D" id="2.60.40.200">
    <property type="entry name" value="Superoxide dismutase, copper/zinc binding domain"/>
    <property type="match status" value="1"/>
</dbReference>
<evidence type="ECO:0008006" key="6">
    <source>
        <dbReference type="Google" id="ProtNLM"/>
    </source>
</evidence>
<evidence type="ECO:0000313" key="4">
    <source>
        <dbReference type="EMBL" id="GAA3695306.1"/>
    </source>
</evidence>
<keyword evidence="5" id="KW-1185">Reference proteome</keyword>
<evidence type="ECO:0000256" key="3">
    <source>
        <dbReference type="SAM" id="SignalP"/>
    </source>
</evidence>
<gene>
    <name evidence="4" type="ORF">GCM10022204_08860</name>
</gene>